<gene>
    <name evidence="2" type="ORF">NADFUDRAFT_65912</name>
</gene>
<feature type="region of interest" description="Disordered" evidence="1">
    <location>
        <begin position="698"/>
        <end position="734"/>
    </location>
</feature>
<proteinExistence type="predicted"/>
<protein>
    <submittedName>
        <fullName evidence="2">Uncharacterized protein</fullName>
    </submittedName>
</protein>
<name>A0A1E3PKZ5_9ASCO</name>
<sequence length="784" mass="87010">MNNLRTPLEKVIPSVLSTYYASGDPIPTRPVSELNGKRLKIIDFNYNVKPAGYTLASVVDNKQVAITVAFPYETCQRYFNISGESNLWGTIYRIFDIKSCQLSFYHQNTLEFIKQNEEITESDSPLDSFKIMLIVHDFEFLTIPTNHSSPGIQYVEKTVWFISSFDEFTLKRSILVKRRRALKEKCNDIIKRTMSELRSDIQSLKQDFAMDSEIIKDLQSGGREIEVFSKYIPILQARKNSYFELTPKPAIDVTNEDQVINICLQDPNGIDSLIKLDPRIDKTSRFLCGIYPNPPSVIYHKVKPTLDTNKALIDYAADLFDNDSDDKSEEENNEIIGLVKSSNTNMLKDKANSAAASGDDFPPNVLPENPTPAPVVIKSTYGPNLKTITKANTRPAPVLMPTFVDDDDYDDESIDDGEYNENSEFGKDNEAEGHFTVSARKTNSSYYYKGDAENIEGSGTASSVSGKVVSEDSNGNSKAVSESVTEDINHKVELNALTQTEDITSTKMATSILPVMEANDLSTSRKVVGGSKTAGENVLGTDIRSVNKVEDKPLPNVGIPHPITATKDTVDITLNADCSIENVSLSPQRHNKRKWDFLEEELSSNEAGSKKIWIIPVNQSSDSENRLNNSMSDSPENSEAKNLSRVVSDSSASISNSNGDNRRKSVVKKVIHKSALSFSSSTQESTLISASQASTLEFTSRKPNTSDPLPKNSVPVDGNTVSRAHSSPLPDTPWKFMNQGSKNLEPNIIDTTIEETSLDEQSPAPVSKSLSQRFFNRFLGERKK</sequence>
<feature type="region of interest" description="Disordered" evidence="1">
    <location>
        <begin position="455"/>
        <end position="484"/>
    </location>
</feature>
<accession>A0A1E3PKZ5</accession>
<feature type="compositionally biased region" description="Polar residues" evidence="1">
    <location>
        <begin position="457"/>
        <end position="483"/>
    </location>
</feature>
<evidence type="ECO:0000313" key="3">
    <source>
        <dbReference type="Proteomes" id="UP000095009"/>
    </source>
</evidence>
<dbReference type="Proteomes" id="UP000095009">
    <property type="component" value="Unassembled WGS sequence"/>
</dbReference>
<evidence type="ECO:0000313" key="2">
    <source>
        <dbReference type="EMBL" id="ODQ66099.1"/>
    </source>
</evidence>
<dbReference type="EMBL" id="KV454409">
    <property type="protein sequence ID" value="ODQ66099.1"/>
    <property type="molecule type" value="Genomic_DNA"/>
</dbReference>
<feature type="compositionally biased region" description="Polar residues" evidence="1">
    <location>
        <begin position="698"/>
        <end position="707"/>
    </location>
</feature>
<feature type="region of interest" description="Disordered" evidence="1">
    <location>
        <begin position="621"/>
        <end position="666"/>
    </location>
</feature>
<reference evidence="2 3" key="1">
    <citation type="journal article" date="2016" name="Proc. Natl. Acad. Sci. U.S.A.">
        <title>Comparative genomics of biotechnologically important yeasts.</title>
        <authorList>
            <person name="Riley R."/>
            <person name="Haridas S."/>
            <person name="Wolfe K.H."/>
            <person name="Lopes M.R."/>
            <person name="Hittinger C.T."/>
            <person name="Goeker M."/>
            <person name="Salamov A.A."/>
            <person name="Wisecaver J.H."/>
            <person name="Long T.M."/>
            <person name="Calvey C.H."/>
            <person name="Aerts A.L."/>
            <person name="Barry K.W."/>
            <person name="Choi C."/>
            <person name="Clum A."/>
            <person name="Coughlan A.Y."/>
            <person name="Deshpande S."/>
            <person name="Douglass A.P."/>
            <person name="Hanson S.J."/>
            <person name="Klenk H.-P."/>
            <person name="LaButti K.M."/>
            <person name="Lapidus A."/>
            <person name="Lindquist E.A."/>
            <person name="Lipzen A.M."/>
            <person name="Meier-Kolthoff J.P."/>
            <person name="Ohm R.A."/>
            <person name="Otillar R.P."/>
            <person name="Pangilinan J.L."/>
            <person name="Peng Y."/>
            <person name="Rokas A."/>
            <person name="Rosa C.A."/>
            <person name="Scheuner C."/>
            <person name="Sibirny A.A."/>
            <person name="Slot J.C."/>
            <person name="Stielow J.B."/>
            <person name="Sun H."/>
            <person name="Kurtzman C.P."/>
            <person name="Blackwell M."/>
            <person name="Grigoriev I.V."/>
            <person name="Jeffries T.W."/>
        </authorList>
    </citation>
    <scope>NUCLEOTIDE SEQUENCE [LARGE SCALE GENOMIC DNA]</scope>
    <source>
        <strain evidence="2 3">DSM 6958</strain>
    </source>
</reference>
<organism evidence="2 3">
    <name type="scientific">Nadsonia fulvescens var. elongata DSM 6958</name>
    <dbReference type="NCBI Taxonomy" id="857566"/>
    <lineage>
        <taxon>Eukaryota</taxon>
        <taxon>Fungi</taxon>
        <taxon>Dikarya</taxon>
        <taxon>Ascomycota</taxon>
        <taxon>Saccharomycotina</taxon>
        <taxon>Dipodascomycetes</taxon>
        <taxon>Dipodascales</taxon>
        <taxon>Dipodascales incertae sedis</taxon>
        <taxon>Nadsonia</taxon>
    </lineage>
</organism>
<dbReference type="AlphaFoldDB" id="A0A1E3PKZ5"/>
<feature type="compositionally biased region" description="Low complexity" evidence="1">
    <location>
        <begin position="643"/>
        <end position="659"/>
    </location>
</feature>
<feature type="compositionally biased region" description="Polar residues" evidence="1">
    <location>
        <begin position="621"/>
        <end position="641"/>
    </location>
</feature>
<keyword evidence="3" id="KW-1185">Reference proteome</keyword>
<evidence type="ECO:0000256" key="1">
    <source>
        <dbReference type="SAM" id="MobiDB-lite"/>
    </source>
</evidence>